<name>A0A1C5HAI1_9ACTN</name>
<feature type="transmembrane region" description="Helical" evidence="1">
    <location>
        <begin position="132"/>
        <end position="149"/>
    </location>
</feature>
<dbReference type="EMBL" id="FMDN01000003">
    <property type="protein sequence ID" value="SCG43038.1"/>
    <property type="molecule type" value="Genomic_DNA"/>
</dbReference>
<sequence length="545" mass="59218">MRPDRVRLLWLLVLTALPAAAVATVLYAVDFTSAFGLAPQASAISPYGAFFDLRWVLVYHNSWAMFAGLLLGAIVLRGLFSALLVSLAWPAERPCPSFRRLAGRNLAFAAVVAVILSPWTALAVVASDVSLAYFQFLELVPVIILAPLLQRGGIVPNWWRGLPSAAMVGWSLLNFVTLAAGAALVWSVPDWLTVPAAAVAGMVNGLLWQQKVRATVLQQRVRWSRLPVTPLVVALVVSSLLLVEYAEDRGARGAGQSLQPIDALPQFGDIGHPVIFLGGYNSAHYGDPSESQPPIVRFSYRGTDNHGKPVFYSPVDTHQSLSTSAQLLATQVDQLHARSGKRVSLVGQSEGALVVRYYLDRYPHPAVDTVVLDSPILRAGRAYYPPPQARSGWGIATGWQLRGMFKLMEATSEAPDTPDSPFIRSLLDDAPFYRNRLLCPVPGVRMIALLPIVDAIAVPAELNAQIPVIQMAGFHGHLIDRPAGLRHLADHLTGKPPSNLLRWEYSALQRVAGAWQAPALPLALNPAWHAADQPDAALRREPCRP</sequence>
<gene>
    <name evidence="2" type="ORF">GA0070560_103385</name>
</gene>
<keyword evidence="3" id="KW-1185">Reference proteome</keyword>
<feature type="transmembrane region" description="Helical" evidence="1">
    <location>
        <begin position="228"/>
        <end position="246"/>
    </location>
</feature>
<dbReference type="AlphaFoldDB" id="A0A1C5HAI1"/>
<reference evidence="3" key="1">
    <citation type="submission" date="2016-06" db="EMBL/GenBank/DDBJ databases">
        <authorList>
            <person name="Varghese N."/>
        </authorList>
    </citation>
    <scope>NUCLEOTIDE SEQUENCE [LARGE SCALE GENOMIC DNA]</scope>
    <source>
        <strain evidence="3">DSM 43171</strain>
    </source>
</reference>
<dbReference type="RefSeq" id="WP_091292720.1">
    <property type="nucleotide sequence ID" value="NZ_FMDN01000003.1"/>
</dbReference>
<keyword evidence="1" id="KW-1133">Transmembrane helix</keyword>
<feature type="transmembrane region" description="Helical" evidence="1">
    <location>
        <begin position="63"/>
        <end position="85"/>
    </location>
</feature>
<dbReference type="SUPFAM" id="SSF53474">
    <property type="entry name" value="alpha/beta-Hydrolases"/>
    <property type="match status" value="1"/>
</dbReference>
<proteinExistence type="predicted"/>
<evidence type="ECO:0000256" key="1">
    <source>
        <dbReference type="SAM" id="Phobius"/>
    </source>
</evidence>
<dbReference type="InterPro" id="IPR029058">
    <property type="entry name" value="AB_hydrolase_fold"/>
</dbReference>
<feature type="transmembrane region" description="Helical" evidence="1">
    <location>
        <begin position="161"/>
        <end position="185"/>
    </location>
</feature>
<keyword evidence="1" id="KW-0812">Transmembrane</keyword>
<evidence type="ECO:0000313" key="3">
    <source>
        <dbReference type="Proteomes" id="UP000199408"/>
    </source>
</evidence>
<accession>A0A1C5HAI1</accession>
<evidence type="ECO:0000313" key="2">
    <source>
        <dbReference type="EMBL" id="SCG43038.1"/>
    </source>
</evidence>
<feature type="transmembrane region" description="Helical" evidence="1">
    <location>
        <begin position="191"/>
        <end position="208"/>
    </location>
</feature>
<keyword evidence="1" id="KW-0472">Membrane</keyword>
<keyword evidence="2" id="KW-0378">Hydrolase</keyword>
<organism evidence="2 3">
    <name type="scientific">Micromonospora halophytica</name>
    <dbReference type="NCBI Taxonomy" id="47864"/>
    <lineage>
        <taxon>Bacteria</taxon>
        <taxon>Bacillati</taxon>
        <taxon>Actinomycetota</taxon>
        <taxon>Actinomycetes</taxon>
        <taxon>Micromonosporales</taxon>
        <taxon>Micromonosporaceae</taxon>
        <taxon>Micromonospora</taxon>
    </lineage>
</organism>
<dbReference type="Proteomes" id="UP000199408">
    <property type="component" value="Unassembled WGS sequence"/>
</dbReference>
<dbReference type="Gene3D" id="3.40.50.1820">
    <property type="entry name" value="alpha/beta hydrolase"/>
    <property type="match status" value="1"/>
</dbReference>
<protein>
    <submittedName>
        <fullName evidence="2">Alpha/beta hydrolase family</fullName>
    </submittedName>
</protein>
<dbReference type="STRING" id="47864.GA0070560_103385"/>
<dbReference type="GO" id="GO:0016787">
    <property type="term" value="F:hydrolase activity"/>
    <property type="evidence" value="ECO:0007669"/>
    <property type="project" value="UniProtKB-KW"/>
</dbReference>
<feature type="transmembrane region" description="Helical" evidence="1">
    <location>
        <begin position="106"/>
        <end position="126"/>
    </location>
</feature>
<dbReference type="OrthoDB" id="3365390at2"/>